<feature type="transmembrane region" description="Helical" evidence="1">
    <location>
        <begin position="99"/>
        <end position="119"/>
    </location>
</feature>
<evidence type="ECO:0000313" key="2">
    <source>
        <dbReference type="EMBL" id="TWU44623.1"/>
    </source>
</evidence>
<evidence type="ECO:0000313" key="3">
    <source>
        <dbReference type="Proteomes" id="UP000318288"/>
    </source>
</evidence>
<organism evidence="2 3">
    <name type="scientific">Rubripirellula tenax</name>
    <dbReference type="NCBI Taxonomy" id="2528015"/>
    <lineage>
        <taxon>Bacteria</taxon>
        <taxon>Pseudomonadati</taxon>
        <taxon>Planctomycetota</taxon>
        <taxon>Planctomycetia</taxon>
        <taxon>Pirellulales</taxon>
        <taxon>Pirellulaceae</taxon>
        <taxon>Rubripirellula</taxon>
    </lineage>
</organism>
<name>A0A5C6E4N8_9BACT</name>
<accession>A0A5C6E4N8</accession>
<keyword evidence="1" id="KW-0472">Membrane</keyword>
<dbReference type="AlphaFoldDB" id="A0A5C6E4N8"/>
<protein>
    <submittedName>
        <fullName evidence="2">Uncharacterized protein</fullName>
    </submittedName>
</protein>
<gene>
    <name evidence="2" type="ORF">Poly51_60550</name>
</gene>
<evidence type="ECO:0000256" key="1">
    <source>
        <dbReference type="SAM" id="Phobius"/>
    </source>
</evidence>
<dbReference type="Proteomes" id="UP000318288">
    <property type="component" value="Unassembled WGS sequence"/>
</dbReference>
<sequence length="1001" mass="107718">MQKSNDASKQHGFGLLAALKSWYGKGLRQLEDVCARSWCFFNTASHSSHMTSAIVPAFVPWVNNPMSQTSTPCRESTSNLTTGQSVHALTTMTCSTSRFGWTLWAFLVLCIAVGFVLGVTPGKANAQIYDSLDAYPPRWHLDSSDCDARVIKQDHLADGGVNDGACETISLVAGNGTEAILVYPIQPVRPLNDLLAKVSVMSAKPGAKIGFRVRYPFVRNAETRRPESVVIYGAAYTKPGEFATIGIGMIERALRLKNMAMRGQYGSDADLSGAFVDAVVINAYAGPGKTALRIDELRVDGLVAISAGVVTGNARDGEFAREDADARTSRKLGDDARTLHSFSKPAFPIGRVTRILQHNGEPLAWVRSLGFDAVLLAGPPDAAILSEASQARMSLYAPPPSAPDPSIESLLEPIAAWYIGMGDALDSRQVDSTSELSAKLRAWPRRWQRPIVAAPSEAWRSYAPSIDAIIGDLPPRVRGVRGGEEVAQMVQSRREVGDRVEAGVGISSMPPESMLLQTESIANSIGAPPPDGFRWHSMWLQTMRSLESTPSAILFRSTRTLASGSQFDQSRAMSLSYVNRTVAMISPWVTSATPAPPPPIVGAPYRCTRLATDGTDLLILTSIATRGNEVLAGDGDTLEIQLTPSDAAKTVWRMTHFSAERLTPEATATGSRLQIVSPDASELIVLSNDPAVGGLLISSAAKFARQAGLDRWQLATESVRRTRESWQRAAAARASDRSPPSSLIGVAEQTLQQAEPLYRAGDVDQAIRMARRADAWALRSDWQLAEALMPDWPAPTSSPPMDLGAAEIQTIWRPLMDDAGWSDNLLTSGSLDDANLMGPGRWSFGGRMAGRATSEVRHVTRGTYQGPGALQARVSPIGDDPLPGGYEGTVIQIRSPSVRVAAGTAIRIDAVVRTLGFGAPHQGVLVYDSIGGQEMGILVRARSDWTPIRLYRQAVSSGEVSVMFELIGAGEATIDDVHLSVWQPQSILPKPVPYPIADVNQ</sequence>
<proteinExistence type="predicted"/>
<reference evidence="2 3" key="1">
    <citation type="submission" date="2019-02" db="EMBL/GenBank/DDBJ databases">
        <title>Deep-cultivation of Planctomycetes and their phenomic and genomic characterization uncovers novel biology.</title>
        <authorList>
            <person name="Wiegand S."/>
            <person name="Jogler M."/>
            <person name="Boedeker C."/>
            <person name="Pinto D."/>
            <person name="Vollmers J."/>
            <person name="Rivas-Marin E."/>
            <person name="Kohn T."/>
            <person name="Peeters S.H."/>
            <person name="Heuer A."/>
            <person name="Rast P."/>
            <person name="Oberbeckmann S."/>
            <person name="Bunk B."/>
            <person name="Jeske O."/>
            <person name="Meyerdierks A."/>
            <person name="Storesund J.E."/>
            <person name="Kallscheuer N."/>
            <person name="Luecker S."/>
            <person name="Lage O.M."/>
            <person name="Pohl T."/>
            <person name="Merkel B.J."/>
            <person name="Hornburger P."/>
            <person name="Mueller R.-W."/>
            <person name="Bruemmer F."/>
            <person name="Labrenz M."/>
            <person name="Spormann A.M."/>
            <person name="Op Den Camp H."/>
            <person name="Overmann J."/>
            <person name="Amann R."/>
            <person name="Jetten M.S.M."/>
            <person name="Mascher T."/>
            <person name="Medema M.H."/>
            <person name="Devos D.P."/>
            <person name="Kaster A.-K."/>
            <person name="Ovreas L."/>
            <person name="Rohde M."/>
            <person name="Galperin M.Y."/>
            <person name="Jogler C."/>
        </authorList>
    </citation>
    <scope>NUCLEOTIDE SEQUENCE [LARGE SCALE GENOMIC DNA]</scope>
    <source>
        <strain evidence="2 3">Poly51</strain>
    </source>
</reference>
<keyword evidence="1" id="KW-0812">Transmembrane</keyword>
<keyword evidence="1" id="KW-1133">Transmembrane helix</keyword>
<keyword evidence="3" id="KW-1185">Reference proteome</keyword>
<comment type="caution">
    <text evidence="2">The sequence shown here is derived from an EMBL/GenBank/DDBJ whole genome shotgun (WGS) entry which is preliminary data.</text>
</comment>
<dbReference type="EMBL" id="SJPW01000011">
    <property type="protein sequence ID" value="TWU44623.1"/>
    <property type="molecule type" value="Genomic_DNA"/>
</dbReference>